<protein>
    <recommendedName>
        <fullName evidence="3">histidine kinase</fullName>
        <ecNumber evidence="3">2.7.13.3</ecNumber>
    </recommendedName>
</protein>
<evidence type="ECO:0000256" key="8">
    <source>
        <dbReference type="ARBA" id="ARBA00022741"/>
    </source>
</evidence>
<comment type="subcellular location">
    <subcellularLocation>
        <location evidence="2">Cell membrane</location>
        <topology evidence="2">Multi-pass membrane protein</topology>
    </subcellularLocation>
</comment>
<dbReference type="PANTHER" id="PTHR34220">
    <property type="entry name" value="SENSOR HISTIDINE KINASE YPDA"/>
    <property type="match status" value="1"/>
</dbReference>
<dbReference type="InterPro" id="IPR005467">
    <property type="entry name" value="His_kinase_dom"/>
</dbReference>
<dbReference type="InterPro" id="IPR029016">
    <property type="entry name" value="GAF-like_dom_sf"/>
</dbReference>
<feature type="transmembrane region" description="Helical" evidence="14">
    <location>
        <begin position="116"/>
        <end position="140"/>
    </location>
</feature>
<evidence type="ECO:0000256" key="2">
    <source>
        <dbReference type="ARBA" id="ARBA00004651"/>
    </source>
</evidence>
<comment type="caution">
    <text evidence="16">The sequence shown here is derived from an EMBL/GenBank/DDBJ whole genome shotgun (WGS) entry which is preliminary data.</text>
</comment>
<comment type="catalytic activity">
    <reaction evidence="1">
        <text>ATP + protein L-histidine = ADP + protein N-phospho-L-histidine.</text>
        <dbReference type="EC" id="2.7.13.3"/>
    </reaction>
</comment>
<evidence type="ECO:0000313" key="17">
    <source>
        <dbReference type="Proteomes" id="UP000233375"/>
    </source>
</evidence>
<dbReference type="Pfam" id="PF02518">
    <property type="entry name" value="HATPase_c"/>
    <property type="match status" value="1"/>
</dbReference>
<dbReference type="PANTHER" id="PTHR34220:SF7">
    <property type="entry name" value="SENSOR HISTIDINE KINASE YPDA"/>
    <property type="match status" value="1"/>
</dbReference>
<evidence type="ECO:0000256" key="11">
    <source>
        <dbReference type="ARBA" id="ARBA00022989"/>
    </source>
</evidence>
<keyword evidence="7 14" id="KW-0812">Transmembrane</keyword>
<keyword evidence="5" id="KW-0597">Phosphoprotein</keyword>
<evidence type="ECO:0000256" key="4">
    <source>
        <dbReference type="ARBA" id="ARBA00022475"/>
    </source>
</evidence>
<dbReference type="RefSeq" id="WP_101177537.1">
    <property type="nucleotide sequence ID" value="NZ_PISE01000026.1"/>
</dbReference>
<dbReference type="GO" id="GO:0005886">
    <property type="term" value="C:plasma membrane"/>
    <property type="evidence" value="ECO:0007669"/>
    <property type="project" value="UniProtKB-SubCell"/>
</dbReference>
<evidence type="ECO:0000256" key="10">
    <source>
        <dbReference type="ARBA" id="ARBA00022840"/>
    </source>
</evidence>
<dbReference type="Gene3D" id="3.30.565.10">
    <property type="entry name" value="Histidine kinase-like ATPase, C-terminal domain"/>
    <property type="match status" value="1"/>
</dbReference>
<dbReference type="InterPro" id="IPR010559">
    <property type="entry name" value="Sig_transdc_His_kin_internal"/>
</dbReference>
<dbReference type="Pfam" id="PF07694">
    <property type="entry name" value="5TM-5TMR_LYT"/>
    <property type="match status" value="1"/>
</dbReference>
<keyword evidence="4" id="KW-1003">Cell membrane</keyword>
<dbReference type="SMART" id="SM00387">
    <property type="entry name" value="HATPase_c"/>
    <property type="match status" value="1"/>
</dbReference>
<evidence type="ECO:0000256" key="1">
    <source>
        <dbReference type="ARBA" id="ARBA00000085"/>
    </source>
</evidence>
<dbReference type="EMBL" id="PISE01000026">
    <property type="protein sequence ID" value="PKG23264.1"/>
    <property type="molecule type" value="Genomic_DNA"/>
</dbReference>
<keyword evidence="8" id="KW-0547">Nucleotide-binding</keyword>
<dbReference type="InterPro" id="IPR011620">
    <property type="entry name" value="Sig_transdc_His_kinase_LytS_TM"/>
</dbReference>
<feature type="transmembrane region" description="Helical" evidence="14">
    <location>
        <begin position="44"/>
        <end position="64"/>
    </location>
</feature>
<feature type="transmembrane region" description="Helical" evidence="14">
    <location>
        <begin position="12"/>
        <end position="32"/>
    </location>
</feature>
<keyword evidence="13 14" id="KW-0472">Membrane</keyword>
<reference evidence="16 17" key="1">
    <citation type="journal article" date="2003" name="Int. J. Syst. Evol. Microbiol.">
        <title>Bacillus nealsonii sp. nov., isolated from a spacecraft-assembly facility, whose spores are gamma-radiation resistant.</title>
        <authorList>
            <person name="Venkateswaran K."/>
            <person name="Kempf M."/>
            <person name="Chen F."/>
            <person name="Satomi M."/>
            <person name="Nicholson W."/>
            <person name="Kern R."/>
        </authorList>
    </citation>
    <scope>NUCLEOTIDE SEQUENCE [LARGE SCALE GENOMIC DNA]</scope>
    <source>
        <strain evidence="16 17">FO-92</strain>
    </source>
</reference>
<evidence type="ECO:0000259" key="15">
    <source>
        <dbReference type="PROSITE" id="PS50109"/>
    </source>
</evidence>
<keyword evidence="10" id="KW-0067">ATP-binding</keyword>
<dbReference type="InterPro" id="IPR036890">
    <property type="entry name" value="HATPase_C_sf"/>
</dbReference>
<dbReference type="SMART" id="SM00065">
    <property type="entry name" value="GAF"/>
    <property type="match status" value="1"/>
</dbReference>
<dbReference type="InterPro" id="IPR050640">
    <property type="entry name" value="Bact_2-comp_sensor_kinase"/>
</dbReference>
<evidence type="ECO:0000256" key="12">
    <source>
        <dbReference type="ARBA" id="ARBA00023012"/>
    </source>
</evidence>
<accession>A0A2N0Z174</accession>
<dbReference type="GO" id="GO:0005524">
    <property type="term" value="F:ATP binding"/>
    <property type="evidence" value="ECO:0007669"/>
    <property type="project" value="UniProtKB-KW"/>
</dbReference>
<proteinExistence type="predicted"/>
<evidence type="ECO:0000256" key="3">
    <source>
        <dbReference type="ARBA" id="ARBA00012438"/>
    </source>
</evidence>
<evidence type="ECO:0000256" key="7">
    <source>
        <dbReference type="ARBA" id="ARBA00022692"/>
    </source>
</evidence>
<keyword evidence="9 16" id="KW-0418">Kinase</keyword>
<feature type="domain" description="Histidine kinase" evidence="15">
    <location>
        <begin position="476"/>
        <end position="579"/>
    </location>
</feature>
<name>A0A2N0Z174_9BACI</name>
<evidence type="ECO:0000256" key="14">
    <source>
        <dbReference type="SAM" id="Phobius"/>
    </source>
</evidence>
<keyword evidence="17" id="KW-1185">Reference proteome</keyword>
<dbReference type="InterPro" id="IPR004358">
    <property type="entry name" value="Sig_transdc_His_kin-like_C"/>
</dbReference>
<feature type="transmembrane region" description="Helical" evidence="14">
    <location>
        <begin position="152"/>
        <end position="173"/>
    </location>
</feature>
<dbReference type="GO" id="GO:0071555">
    <property type="term" value="P:cell wall organization"/>
    <property type="evidence" value="ECO:0007669"/>
    <property type="project" value="InterPro"/>
</dbReference>
<dbReference type="AlphaFoldDB" id="A0A2N0Z174"/>
<dbReference type="EC" id="2.7.13.3" evidence="3"/>
<feature type="transmembrane region" description="Helical" evidence="14">
    <location>
        <begin position="179"/>
        <end position="205"/>
    </location>
</feature>
<keyword evidence="6" id="KW-0808">Transferase</keyword>
<dbReference type="Gene3D" id="3.30.450.40">
    <property type="match status" value="1"/>
</dbReference>
<dbReference type="OrthoDB" id="9776552at2"/>
<feature type="transmembrane region" description="Helical" evidence="14">
    <location>
        <begin position="85"/>
        <end position="110"/>
    </location>
</feature>
<dbReference type="PROSITE" id="PS50109">
    <property type="entry name" value="HIS_KIN"/>
    <property type="match status" value="1"/>
</dbReference>
<dbReference type="Proteomes" id="UP000233375">
    <property type="component" value="Unassembled WGS sequence"/>
</dbReference>
<organism evidence="16 17">
    <name type="scientific">Niallia nealsonii</name>
    <dbReference type="NCBI Taxonomy" id="115979"/>
    <lineage>
        <taxon>Bacteria</taxon>
        <taxon>Bacillati</taxon>
        <taxon>Bacillota</taxon>
        <taxon>Bacilli</taxon>
        <taxon>Bacillales</taxon>
        <taxon>Bacillaceae</taxon>
        <taxon>Niallia</taxon>
    </lineage>
</organism>
<dbReference type="SUPFAM" id="SSF55781">
    <property type="entry name" value="GAF domain-like"/>
    <property type="match status" value="1"/>
</dbReference>
<evidence type="ECO:0000313" key="16">
    <source>
        <dbReference type="EMBL" id="PKG23264.1"/>
    </source>
</evidence>
<dbReference type="SUPFAM" id="SSF55874">
    <property type="entry name" value="ATPase domain of HSP90 chaperone/DNA topoisomerase II/histidine kinase"/>
    <property type="match status" value="1"/>
</dbReference>
<evidence type="ECO:0000256" key="6">
    <source>
        <dbReference type="ARBA" id="ARBA00022679"/>
    </source>
</evidence>
<sequence length="595" mass="66148">MIILLPIMIERVGILVLFAFLLSRVSLFRGMIQKEREYDFQEKMLLMFIFGVFGIISNYTGVAIEKGNIMSHSWQTNLEESTAIANTRIMGVAIGGLLGGPAVGFGVGLIAGLHRFTLGGFTSIACGISTIIAGLLTGLIGRKYRFFQNPPFKTVFICICMELLQMAIILLLAKPFDSAFGLVSVITVPMVIINGFGILVFIYLIQSILSEEEQTKAAQTEVALDIAQSTLPYFRLGLTPESSRHAAQIIIAATSAEAVAITNRTMVLTHIGIGSDHHIPLEKTETELTRHVLASGKIVTAITKKEIHCSHLECPLQAAIVLPLKANQKIVGTLKLYFTNSKNMGIVEYKLAEGLSKLFSMQLELAEAENQQKLLKDAEIKALQAQIHPHFLFNSMNTIAALIRTDRDKARRMVHQLSAFFRSNLQGSKNMYIPLKQELEHVDAFLALEKARFPDKFSLHCSIDSSLHNVLVPPFVLQPLIENTLRHAFSATKKGDIYLTGYRQHDFLVLMVEDNGKGMSEELLLMLGNKTVHSEKGTGTALWNISKRIKELYGRKAIFLLESEPNRGTKITIRLPIREIRQWGNEDVESISSGR</sequence>
<dbReference type="InterPro" id="IPR003594">
    <property type="entry name" value="HATPase_dom"/>
</dbReference>
<dbReference type="PRINTS" id="PR00344">
    <property type="entry name" value="BCTRLSENSOR"/>
</dbReference>
<keyword evidence="11 14" id="KW-1133">Transmembrane helix</keyword>
<keyword evidence="12" id="KW-0902">Two-component regulatory system</keyword>
<evidence type="ECO:0000256" key="9">
    <source>
        <dbReference type="ARBA" id="ARBA00022777"/>
    </source>
</evidence>
<evidence type="ECO:0000256" key="5">
    <source>
        <dbReference type="ARBA" id="ARBA00022553"/>
    </source>
</evidence>
<gene>
    <name evidence="16" type="ORF">CWS01_12480</name>
</gene>
<dbReference type="GO" id="GO:0000155">
    <property type="term" value="F:phosphorelay sensor kinase activity"/>
    <property type="evidence" value="ECO:0007669"/>
    <property type="project" value="InterPro"/>
</dbReference>
<evidence type="ECO:0000256" key="13">
    <source>
        <dbReference type="ARBA" id="ARBA00023136"/>
    </source>
</evidence>
<dbReference type="InterPro" id="IPR003018">
    <property type="entry name" value="GAF"/>
</dbReference>
<dbReference type="Pfam" id="PF06580">
    <property type="entry name" value="His_kinase"/>
    <property type="match status" value="1"/>
</dbReference>